<gene>
    <name evidence="2" type="ORF">NEOLEDRAFT_1072526</name>
</gene>
<feature type="non-terminal residue" evidence="2">
    <location>
        <position position="114"/>
    </location>
</feature>
<dbReference type="OrthoDB" id="3263038at2759"/>
<organism evidence="2 3">
    <name type="scientific">Neolentinus lepideus HHB14362 ss-1</name>
    <dbReference type="NCBI Taxonomy" id="1314782"/>
    <lineage>
        <taxon>Eukaryota</taxon>
        <taxon>Fungi</taxon>
        <taxon>Dikarya</taxon>
        <taxon>Basidiomycota</taxon>
        <taxon>Agaricomycotina</taxon>
        <taxon>Agaricomycetes</taxon>
        <taxon>Gloeophyllales</taxon>
        <taxon>Gloeophyllaceae</taxon>
        <taxon>Neolentinus</taxon>
    </lineage>
</organism>
<name>A0A165Q7G2_9AGAM</name>
<dbReference type="InParanoid" id="A0A165Q7G2"/>
<evidence type="ECO:0000313" key="2">
    <source>
        <dbReference type="EMBL" id="KZT22028.1"/>
    </source>
</evidence>
<reference evidence="2 3" key="1">
    <citation type="journal article" date="2016" name="Mol. Biol. Evol.">
        <title>Comparative Genomics of Early-Diverging Mushroom-Forming Fungi Provides Insights into the Origins of Lignocellulose Decay Capabilities.</title>
        <authorList>
            <person name="Nagy L.G."/>
            <person name="Riley R."/>
            <person name="Tritt A."/>
            <person name="Adam C."/>
            <person name="Daum C."/>
            <person name="Floudas D."/>
            <person name="Sun H."/>
            <person name="Yadav J.S."/>
            <person name="Pangilinan J."/>
            <person name="Larsson K.H."/>
            <person name="Matsuura K."/>
            <person name="Barry K."/>
            <person name="Labutti K."/>
            <person name="Kuo R."/>
            <person name="Ohm R.A."/>
            <person name="Bhattacharya S.S."/>
            <person name="Shirouzu T."/>
            <person name="Yoshinaga Y."/>
            <person name="Martin F.M."/>
            <person name="Grigoriev I.V."/>
            <person name="Hibbett D.S."/>
        </authorList>
    </citation>
    <scope>NUCLEOTIDE SEQUENCE [LARGE SCALE GENOMIC DNA]</scope>
    <source>
        <strain evidence="2 3">HHB14362 ss-1</strain>
    </source>
</reference>
<sequence>MSSDRPSDTLPSSVPKLEASGVNWAIFSKRFEVAVRAKRLWGHFSGTDTRPTPAGTAASTAEEEKAQKWDESEATADYLLTQKLPDSAFLRVQHCRTVAERWIMIREEYTHKGL</sequence>
<keyword evidence="3" id="KW-1185">Reference proteome</keyword>
<feature type="region of interest" description="Disordered" evidence="1">
    <location>
        <begin position="43"/>
        <end position="68"/>
    </location>
</feature>
<dbReference type="AlphaFoldDB" id="A0A165Q7G2"/>
<protein>
    <submittedName>
        <fullName evidence="2">Uncharacterized protein</fullName>
    </submittedName>
</protein>
<dbReference type="Proteomes" id="UP000076761">
    <property type="component" value="Unassembled WGS sequence"/>
</dbReference>
<accession>A0A165Q7G2</accession>
<evidence type="ECO:0000256" key="1">
    <source>
        <dbReference type="SAM" id="MobiDB-lite"/>
    </source>
</evidence>
<proteinExistence type="predicted"/>
<dbReference type="EMBL" id="KV425600">
    <property type="protein sequence ID" value="KZT22028.1"/>
    <property type="molecule type" value="Genomic_DNA"/>
</dbReference>
<dbReference type="Pfam" id="PF14223">
    <property type="entry name" value="Retrotran_gag_2"/>
    <property type="match status" value="1"/>
</dbReference>
<evidence type="ECO:0000313" key="3">
    <source>
        <dbReference type="Proteomes" id="UP000076761"/>
    </source>
</evidence>